<dbReference type="Proteomes" id="UP000095672">
    <property type="component" value="Chromosome"/>
</dbReference>
<dbReference type="RefSeq" id="WP_226999892.1">
    <property type="nucleotide sequence ID" value="NZ_CP014143.1"/>
</dbReference>
<dbReference type="PATRIC" id="fig|1769779.3.peg.973"/>
<dbReference type="Gene3D" id="3.40.30.10">
    <property type="entry name" value="Glutaredoxin"/>
    <property type="match status" value="1"/>
</dbReference>
<evidence type="ECO:0000313" key="2">
    <source>
        <dbReference type="EMBL" id="AOS96421.1"/>
    </source>
</evidence>
<evidence type="ECO:0008006" key="4">
    <source>
        <dbReference type="Google" id="ProtNLM"/>
    </source>
</evidence>
<dbReference type="STRING" id="1769779.AUP74_00955"/>
<keyword evidence="1" id="KW-0472">Membrane</keyword>
<dbReference type="InterPro" id="IPR036249">
    <property type="entry name" value="Thioredoxin-like_sf"/>
</dbReference>
<dbReference type="SUPFAM" id="SSF52833">
    <property type="entry name" value="Thioredoxin-like"/>
    <property type="match status" value="1"/>
</dbReference>
<keyword evidence="1" id="KW-0812">Transmembrane</keyword>
<feature type="transmembrane region" description="Helical" evidence="1">
    <location>
        <begin position="23"/>
        <end position="43"/>
    </location>
</feature>
<gene>
    <name evidence="2" type="ORF">AUP74_00955</name>
</gene>
<sequence>MSQQSPTAAGGEGRERRAATGRLQGLSLIAAVALPIVAAYVVYHTGLGMPDGTINQGELLQPPVDIEGLALRSASEESASQAVSFESAPHKWRYLILPDGACESACDNLLYTSRQVHIRLAEKADRVERLLVTPEPLPAERRAAIAAEHPRLRFVTADASALQTLRRESGLVMAEGPQAVLVDQKGFAMMRYGNEHTGNQLLKDIKRLLKYSYEQ</sequence>
<keyword evidence="3" id="KW-1185">Reference proteome</keyword>
<dbReference type="KEGG" id="micc:AUP74_00955"/>
<name>A0A1C9W5J7_9GAMM</name>
<keyword evidence="1" id="KW-1133">Transmembrane helix</keyword>
<reference evidence="3" key="1">
    <citation type="submission" date="2016-01" db="EMBL/GenBank/DDBJ databases">
        <title>Complete genome sequence of Microbulbifer sp. CCB-MM1, a halophile isolated from Matang Mangrove Forest, Perak.</title>
        <authorList>
            <person name="Moh T.H."/>
            <person name="Dinesh B."/>
            <person name="Lau N.-S."/>
            <person name="Go F."/>
            <person name="Alexander Chong S.-C."/>
        </authorList>
    </citation>
    <scope>NUCLEOTIDE SEQUENCE [LARGE SCALE GENOMIC DNA]</scope>
    <source>
        <strain evidence="3">CCB-MM1</strain>
    </source>
</reference>
<evidence type="ECO:0000256" key="1">
    <source>
        <dbReference type="SAM" id="Phobius"/>
    </source>
</evidence>
<proteinExistence type="predicted"/>
<dbReference type="AlphaFoldDB" id="A0A1C9W5J7"/>
<protein>
    <recommendedName>
        <fullName evidence="4">Transmembrane protein</fullName>
    </recommendedName>
</protein>
<evidence type="ECO:0000313" key="3">
    <source>
        <dbReference type="Proteomes" id="UP000095672"/>
    </source>
</evidence>
<organism evidence="2 3">
    <name type="scientific">Microbulbifer aggregans</name>
    <dbReference type="NCBI Taxonomy" id="1769779"/>
    <lineage>
        <taxon>Bacteria</taxon>
        <taxon>Pseudomonadati</taxon>
        <taxon>Pseudomonadota</taxon>
        <taxon>Gammaproteobacteria</taxon>
        <taxon>Cellvibrionales</taxon>
        <taxon>Microbulbiferaceae</taxon>
        <taxon>Microbulbifer</taxon>
    </lineage>
</organism>
<dbReference type="EMBL" id="CP014143">
    <property type="protein sequence ID" value="AOS96421.1"/>
    <property type="molecule type" value="Genomic_DNA"/>
</dbReference>
<accession>A0A1C9W5J7</accession>